<dbReference type="Proteomes" id="UP000887565">
    <property type="component" value="Unplaced"/>
</dbReference>
<accession>A0A915J6G3</accession>
<name>A0A915J6G3_ROMCU</name>
<evidence type="ECO:0000313" key="2">
    <source>
        <dbReference type="Proteomes" id="UP000887565"/>
    </source>
</evidence>
<reference evidence="3" key="1">
    <citation type="submission" date="2022-11" db="UniProtKB">
        <authorList>
            <consortium name="WormBaseParasite"/>
        </authorList>
    </citation>
    <scope>IDENTIFICATION</scope>
</reference>
<protein>
    <submittedName>
        <fullName evidence="3">Uncharacterized protein</fullName>
    </submittedName>
</protein>
<feature type="compositionally biased region" description="Basic and acidic residues" evidence="1">
    <location>
        <begin position="8"/>
        <end position="20"/>
    </location>
</feature>
<organism evidence="2 3">
    <name type="scientific">Romanomermis culicivorax</name>
    <name type="common">Nematode worm</name>
    <dbReference type="NCBI Taxonomy" id="13658"/>
    <lineage>
        <taxon>Eukaryota</taxon>
        <taxon>Metazoa</taxon>
        <taxon>Ecdysozoa</taxon>
        <taxon>Nematoda</taxon>
        <taxon>Enoplea</taxon>
        <taxon>Dorylaimia</taxon>
        <taxon>Mermithida</taxon>
        <taxon>Mermithoidea</taxon>
        <taxon>Mermithidae</taxon>
        <taxon>Romanomermis</taxon>
    </lineage>
</organism>
<keyword evidence="2" id="KW-1185">Reference proteome</keyword>
<sequence>MEVYQTQRGKEQKVTQDKNIEGNNSTNLSFYRNLRSLQNAGINRHYQASSNPVEELVTLPECKNPKKILALHAGIINNC</sequence>
<proteinExistence type="predicted"/>
<dbReference type="AlphaFoldDB" id="A0A915J6G3"/>
<dbReference type="WBParaSite" id="nRc.2.0.1.t22031-RA">
    <property type="protein sequence ID" value="nRc.2.0.1.t22031-RA"/>
    <property type="gene ID" value="nRc.2.0.1.g22031"/>
</dbReference>
<evidence type="ECO:0000256" key="1">
    <source>
        <dbReference type="SAM" id="MobiDB-lite"/>
    </source>
</evidence>
<feature type="region of interest" description="Disordered" evidence="1">
    <location>
        <begin position="1"/>
        <end position="22"/>
    </location>
</feature>
<evidence type="ECO:0000313" key="3">
    <source>
        <dbReference type="WBParaSite" id="nRc.2.0.1.t22031-RA"/>
    </source>
</evidence>